<evidence type="ECO:0000313" key="4">
    <source>
        <dbReference type="Proteomes" id="UP000077266"/>
    </source>
</evidence>
<gene>
    <name evidence="3" type="ORF">EXIGLDRAFT_717455</name>
</gene>
<dbReference type="EMBL" id="KV425993">
    <property type="protein sequence ID" value="KZV93227.1"/>
    <property type="molecule type" value="Genomic_DNA"/>
</dbReference>
<reference evidence="3 4" key="1">
    <citation type="journal article" date="2016" name="Mol. Biol. Evol.">
        <title>Comparative Genomics of Early-Diverging Mushroom-Forming Fungi Provides Insights into the Origins of Lignocellulose Decay Capabilities.</title>
        <authorList>
            <person name="Nagy L.G."/>
            <person name="Riley R."/>
            <person name="Tritt A."/>
            <person name="Adam C."/>
            <person name="Daum C."/>
            <person name="Floudas D."/>
            <person name="Sun H."/>
            <person name="Yadav J.S."/>
            <person name="Pangilinan J."/>
            <person name="Larsson K.H."/>
            <person name="Matsuura K."/>
            <person name="Barry K."/>
            <person name="Labutti K."/>
            <person name="Kuo R."/>
            <person name="Ohm R.A."/>
            <person name="Bhattacharya S.S."/>
            <person name="Shirouzu T."/>
            <person name="Yoshinaga Y."/>
            <person name="Martin F.M."/>
            <person name="Grigoriev I.V."/>
            <person name="Hibbett D.S."/>
        </authorList>
    </citation>
    <scope>NUCLEOTIDE SEQUENCE [LARGE SCALE GENOMIC DNA]</scope>
    <source>
        <strain evidence="3 4">HHB12029</strain>
    </source>
</reference>
<dbReference type="PANTHER" id="PTHR42791:SF1">
    <property type="entry name" value="N-ACETYLTRANSFERASE DOMAIN-CONTAINING PROTEIN"/>
    <property type="match status" value="1"/>
</dbReference>
<dbReference type="PANTHER" id="PTHR42791">
    <property type="entry name" value="GNAT FAMILY ACETYLTRANSFERASE"/>
    <property type="match status" value="1"/>
</dbReference>
<dbReference type="InterPro" id="IPR016181">
    <property type="entry name" value="Acyl_CoA_acyltransferase"/>
</dbReference>
<dbReference type="InterPro" id="IPR000182">
    <property type="entry name" value="GNAT_dom"/>
</dbReference>
<dbReference type="Proteomes" id="UP000077266">
    <property type="component" value="Unassembled WGS sequence"/>
</dbReference>
<dbReference type="Gene3D" id="3.40.630.30">
    <property type="match status" value="1"/>
</dbReference>
<feature type="domain" description="N-acetyltransferase" evidence="2">
    <location>
        <begin position="62"/>
        <end position="218"/>
    </location>
</feature>
<dbReference type="STRING" id="1314781.A0A165ICV2"/>
<sequence>MPPKVSTLTAEASTEDRQRAADILQNAFANDVAMLDMAGGDPALANLFYGAWVNAALLEGTVDVVYVDEGSTTQPAFQGVAIWFGPGVEMLGSERQLRAGWNDVSQRFPLELSNWWKNEFPPQLTVCENFTGNVHTSGWYLALLAVDPDHQHKGLGAALLQHGFARVDGDQVPAVLECEPWNKEFYARFGCEVKGSLQVRGPTKTWSSSALRREPRSPIARAL</sequence>
<dbReference type="Pfam" id="PF13508">
    <property type="entry name" value="Acetyltransf_7"/>
    <property type="match status" value="1"/>
</dbReference>
<feature type="region of interest" description="Disordered" evidence="1">
    <location>
        <begin position="204"/>
        <end position="223"/>
    </location>
</feature>
<proteinExistence type="predicted"/>
<dbReference type="SUPFAM" id="SSF55729">
    <property type="entry name" value="Acyl-CoA N-acyltransferases (Nat)"/>
    <property type="match status" value="1"/>
</dbReference>
<evidence type="ECO:0000259" key="2">
    <source>
        <dbReference type="PROSITE" id="PS51186"/>
    </source>
</evidence>
<dbReference type="AlphaFoldDB" id="A0A165ICV2"/>
<protein>
    <recommendedName>
        <fullName evidence="2">N-acetyltransferase domain-containing protein</fullName>
    </recommendedName>
</protein>
<dbReference type="CDD" id="cd04301">
    <property type="entry name" value="NAT_SF"/>
    <property type="match status" value="1"/>
</dbReference>
<dbReference type="PROSITE" id="PS51186">
    <property type="entry name" value="GNAT"/>
    <property type="match status" value="1"/>
</dbReference>
<dbReference type="InterPro" id="IPR052523">
    <property type="entry name" value="Trichothecene_AcTrans"/>
</dbReference>
<keyword evidence="4" id="KW-1185">Reference proteome</keyword>
<dbReference type="OrthoDB" id="4738875at2759"/>
<organism evidence="3 4">
    <name type="scientific">Exidia glandulosa HHB12029</name>
    <dbReference type="NCBI Taxonomy" id="1314781"/>
    <lineage>
        <taxon>Eukaryota</taxon>
        <taxon>Fungi</taxon>
        <taxon>Dikarya</taxon>
        <taxon>Basidiomycota</taxon>
        <taxon>Agaricomycotina</taxon>
        <taxon>Agaricomycetes</taxon>
        <taxon>Auriculariales</taxon>
        <taxon>Exidiaceae</taxon>
        <taxon>Exidia</taxon>
    </lineage>
</organism>
<dbReference type="GO" id="GO:0016747">
    <property type="term" value="F:acyltransferase activity, transferring groups other than amino-acyl groups"/>
    <property type="evidence" value="ECO:0007669"/>
    <property type="project" value="InterPro"/>
</dbReference>
<evidence type="ECO:0000313" key="3">
    <source>
        <dbReference type="EMBL" id="KZV93227.1"/>
    </source>
</evidence>
<evidence type="ECO:0000256" key="1">
    <source>
        <dbReference type="SAM" id="MobiDB-lite"/>
    </source>
</evidence>
<name>A0A165ICV2_EXIGL</name>
<dbReference type="InParanoid" id="A0A165ICV2"/>
<accession>A0A165ICV2</accession>